<sequence length="51" mass="5760">MRPLKGGKNQDPGSYVQQLARYTSLLSCNSDYVSYLPVCWESSQEIVDDDC</sequence>
<evidence type="ECO:0000313" key="2">
    <source>
        <dbReference type="Proteomes" id="UP000324800"/>
    </source>
</evidence>
<dbReference type="Proteomes" id="UP000324800">
    <property type="component" value="Unassembled WGS sequence"/>
</dbReference>
<evidence type="ECO:0000313" key="1">
    <source>
        <dbReference type="EMBL" id="KAA6328098.1"/>
    </source>
</evidence>
<accession>A0A5J4R3E6</accession>
<feature type="non-terminal residue" evidence="1">
    <location>
        <position position="51"/>
    </location>
</feature>
<organism evidence="1 2">
    <name type="scientific">Streblomastix strix</name>
    <dbReference type="NCBI Taxonomy" id="222440"/>
    <lineage>
        <taxon>Eukaryota</taxon>
        <taxon>Metamonada</taxon>
        <taxon>Preaxostyla</taxon>
        <taxon>Oxymonadida</taxon>
        <taxon>Streblomastigidae</taxon>
        <taxon>Streblomastix</taxon>
    </lineage>
</organism>
<name>A0A5J4R3E6_9EUKA</name>
<comment type="caution">
    <text evidence="1">The sequence shown here is derived from an EMBL/GenBank/DDBJ whole genome shotgun (WGS) entry which is preliminary data.</text>
</comment>
<gene>
    <name evidence="1" type="ORF">EZS28_053756</name>
</gene>
<protein>
    <submittedName>
        <fullName evidence="1">Uncharacterized protein</fullName>
    </submittedName>
</protein>
<dbReference type="AlphaFoldDB" id="A0A5J4R3E6"/>
<reference evidence="1 2" key="1">
    <citation type="submission" date="2019-03" db="EMBL/GenBank/DDBJ databases">
        <title>Single cell metagenomics reveals metabolic interactions within the superorganism composed of flagellate Streblomastix strix and complex community of Bacteroidetes bacteria on its surface.</title>
        <authorList>
            <person name="Treitli S.C."/>
            <person name="Kolisko M."/>
            <person name="Husnik F."/>
            <person name="Keeling P."/>
            <person name="Hampl V."/>
        </authorList>
    </citation>
    <scope>NUCLEOTIDE SEQUENCE [LARGE SCALE GENOMIC DNA]</scope>
    <source>
        <strain evidence="1">ST1C</strain>
    </source>
</reference>
<dbReference type="EMBL" id="SNRW01043402">
    <property type="protein sequence ID" value="KAA6328098.1"/>
    <property type="molecule type" value="Genomic_DNA"/>
</dbReference>
<proteinExistence type="predicted"/>